<keyword evidence="1" id="KW-0723">Serine/threonine-protein kinase</keyword>
<dbReference type="PROSITE" id="PS51158">
    <property type="entry name" value="ALPHA_KINASE"/>
    <property type="match status" value="1"/>
</dbReference>
<dbReference type="Pfam" id="PF02816">
    <property type="entry name" value="Alpha_kinase"/>
    <property type="match status" value="1"/>
</dbReference>
<comment type="caution">
    <text evidence="8">The sequence shown here is derived from an EMBL/GenBank/DDBJ whole genome shotgun (WGS) entry which is preliminary data.</text>
</comment>
<name>A0AAN9GNQ6_9CAEN</name>
<gene>
    <name evidence="8" type="ORF">V1264_001048</name>
</gene>
<proteinExistence type="predicted"/>
<feature type="region of interest" description="Disordered" evidence="6">
    <location>
        <begin position="277"/>
        <end position="316"/>
    </location>
</feature>
<evidence type="ECO:0000256" key="3">
    <source>
        <dbReference type="ARBA" id="ARBA00022741"/>
    </source>
</evidence>
<dbReference type="PANTHER" id="PTHR45992">
    <property type="entry name" value="EUKARYOTIC ELONGATION FACTOR 2 KINASE-RELATED"/>
    <property type="match status" value="1"/>
</dbReference>
<feature type="compositionally biased region" description="Low complexity" evidence="6">
    <location>
        <begin position="278"/>
        <end position="295"/>
    </location>
</feature>
<keyword evidence="3" id="KW-0547">Nucleotide-binding</keyword>
<organism evidence="8 9">
    <name type="scientific">Littorina saxatilis</name>
    <dbReference type="NCBI Taxonomy" id="31220"/>
    <lineage>
        <taxon>Eukaryota</taxon>
        <taxon>Metazoa</taxon>
        <taxon>Spiralia</taxon>
        <taxon>Lophotrochozoa</taxon>
        <taxon>Mollusca</taxon>
        <taxon>Gastropoda</taxon>
        <taxon>Caenogastropoda</taxon>
        <taxon>Littorinimorpha</taxon>
        <taxon>Littorinoidea</taxon>
        <taxon>Littorinidae</taxon>
        <taxon>Littorina</taxon>
    </lineage>
</organism>
<keyword evidence="2" id="KW-0808">Transferase</keyword>
<sequence>MPSLCNTTLSSSADRDDFQYWSSFCEKPFSCGDRLQVYKGKLNGKGPRGGDFSVVKVFSNQPGTQSRCHVELAKSQACSDWLRRFLALGRYRQRRLQVAQLQMAPMDQVSLLNKVFAHNKRRPHAGEWILLEEMIQERGQLVSFVDKHGRMFRERAMSAGSGPSFVPPSSSRCAAGSDCGSTACRTSSSKAPECSVDDRELVEALVHYSHQASGGQLVLCGLEGVKDDHGHVMLKNPVIHSRQKRYGETDLGAEGVDTVIRNHVCNRHCRRVFRLHHSSSTSSTSSTSSSDSSSLPPSPPSYPRQHRSPSAPFEPDVIMGHDVMEDRSSPLPSAPPYDEIDVFNMNVSQLPLDVFAALPPQQIQAFLFSLSLEKYPDEPPPPYTEYSS</sequence>
<evidence type="ECO:0000256" key="1">
    <source>
        <dbReference type="ARBA" id="ARBA00022527"/>
    </source>
</evidence>
<dbReference type="GO" id="GO:0004674">
    <property type="term" value="F:protein serine/threonine kinase activity"/>
    <property type="evidence" value="ECO:0007669"/>
    <property type="project" value="UniProtKB-KW"/>
</dbReference>
<evidence type="ECO:0000256" key="4">
    <source>
        <dbReference type="ARBA" id="ARBA00022777"/>
    </source>
</evidence>
<accession>A0AAN9GNQ6</accession>
<keyword evidence="4" id="KW-0418">Kinase</keyword>
<feature type="domain" description="Alpha-type protein kinase" evidence="7">
    <location>
        <begin position="1"/>
        <end position="278"/>
    </location>
</feature>
<evidence type="ECO:0000259" key="7">
    <source>
        <dbReference type="PROSITE" id="PS51158"/>
    </source>
</evidence>
<dbReference type="InterPro" id="IPR051852">
    <property type="entry name" value="Alpha-type_PK"/>
</dbReference>
<dbReference type="InterPro" id="IPR011009">
    <property type="entry name" value="Kinase-like_dom_sf"/>
</dbReference>
<dbReference type="PANTHER" id="PTHR45992:SF11">
    <property type="entry name" value="ALPHA-TYPE PROTEIN KINASE DOMAIN-CONTAINING PROTEIN"/>
    <property type="match status" value="1"/>
</dbReference>
<dbReference type="InterPro" id="IPR004166">
    <property type="entry name" value="a-kinase_dom"/>
</dbReference>
<reference evidence="8 9" key="1">
    <citation type="submission" date="2024-02" db="EMBL/GenBank/DDBJ databases">
        <title>Chromosome-scale genome assembly of the rough periwinkle Littorina saxatilis.</title>
        <authorList>
            <person name="De Jode A."/>
            <person name="Faria R."/>
            <person name="Formenti G."/>
            <person name="Sims Y."/>
            <person name="Smith T.P."/>
            <person name="Tracey A."/>
            <person name="Wood J.M.D."/>
            <person name="Zagrodzka Z.B."/>
            <person name="Johannesson K."/>
            <person name="Butlin R.K."/>
            <person name="Leder E.H."/>
        </authorList>
    </citation>
    <scope>NUCLEOTIDE SEQUENCE [LARGE SCALE GENOMIC DNA]</scope>
    <source>
        <strain evidence="8">Snail1</strain>
        <tissue evidence="8">Muscle</tissue>
    </source>
</reference>
<dbReference type="AlphaFoldDB" id="A0AAN9GNQ6"/>
<evidence type="ECO:0000256" key="2">
    <source>
        <dbReference type="ARBA" id="ARBA00022679"/>
    </source>
</evidence>
<evidence type="ECO:0000313" key="9">
    <source>
        <dbReference type="Proteomes" id="UP001374579"/>
    </source>
</evidence>
<evidence type="ECO:0000256" key="5">
    <source>
        <dbReference type="ARBA" id="ARBA00022840"/>
    </source>
</evidence>
<protein>
    <recommendedName>
        <fullName evidence="7">Alpha-type protein kinase domain-containing protein</fullName>
    </recommendedName>
</protein>
<dbReference type="Gene3D" id="3.20.200.10">
    <property type="entry name" value="MHCK/EF2 kinase"/>
    <property type="match status" value="1"/>
</dbReference>
<dbReference type="EMBL" id="JBAMIC010000001">
    <property type="protein sequence ID" value="KAK7115114.1"/>
    <property type="molecule type" value="Genomic_DNA"/>
</dbReference>
<keyword evidence="5" id="KW-0067">ATP-binding</keyword>
<evidence type="ECO:0000256" key="6">
    <source>
        <dbReference type="SAM" id="MobiDB-lite"/>
    </source>
</evidence>
<evidence type="ECO:0000313" key="8">
    <source>
        <dbReference type="EMBL" id="KAK7115114.1"/>
    </source>
</evidence>
<dbReference type="GO" id="GO:0005524">
    <property type="term" value="F:ATP binding"/>
    <property type="evidence" value="ECO:0007669"/>
    <property type="project" value="UniProtKB-KW"/>
</dbReference>
<dbReference type="SUPFAM" id="SSF56112">
    <property type="entry name" value="Protein kinase-like (PK-like)"/>
    <property type="match status" value="1"/>
</dbReference>
<keyword evidence="9" id="KW-1185">Reference proteome</keyword>
<dbReference type="Proteomes" id="UP001374579">
    <property type="component" value="Unassembled WGS sequence"/>
</dbReference>